<dbReference type="PANTHER" id="PTHR43775:SF51">
    <property type="entry name" value="INACTIVE PHENOLPHTHIOCEROL SYNTHESIS POLYKETIDE SYNTHASE TYPE I PKS1-RELATED"/>
    <property type="match status" value="1"/>
</dbReference>
<evidence type="ECO:0000256" key="4">
    <source>
        <dbReference type="ARBA" id="ARBA00022679"/>
    </source>
</evidence>
<feature type="region of interest" description="N-terminal hotdog fold" evidence="8">
    <location>
        <begin position="1921"/>
        <end position="2046"/>
    </location>
</feature>
<dbReference type="InterPro" id="IPR049551">
    <property type="entry name" value="PKS_DH_C"/>
</dbReference>
<feature type="domain" description="Ketosynthase family 3 (KS3)" evidence="11">
    <location>
        <begin position="2807"/>
        <end position="3233"/>
    </location>
</feature>
<feature type="active site" description="Proton donor; for dehydratase activity" evidence="8">
    <location>
        <position position="3901"/>
    </location>
</feature>
<dbReference type="PANTHER" id="PTHR43775">
    <property type="entry name" value="FATTY ACID SYNTHASE"/>
    <property type="match status" value="1"/>
</dbReference>
<feature type="domain" description="Ketosynthase family 3 (KS3)" evidence="11">
    <location>
        <begin position="9"/>
        <end position="429"/>
    </location>
</feature>
<dbReference type="InterPro" id="IPR020807">
    <property type="entry name" value="PKS_DH"/>
</dbReference>
<dbReference type="Pfam" id="PF08659">
    <property type="entry name" value="KR"/>
    <property type="match status" value="2"/>
</dbReference>
<dbReference type="Pfam" id="PF22953">
    <property type="entry name" value="SpnB_Rossmann"/>
    <property type="match status" value="2"/>
</dbReference>
<feature type="region of interest" description="N-terminal hotdog fold" evidence="8">
    <location>
        <begin position="3703"/>
        <end position="3830"/>
    </location>
</feature>
<dbReference type="InterPro" id="IPR020841">
    <property type="entry name" value="PKS_Beta-ketoAc_synthase_dom"/>
</dbReference>
<gene>
    <name evidence="14" type="ORF">CAG99_19690</name>
</gene>
<dbReference type="Gene3D" id="1.10.1200.10">
    <property type="entry name" value="ACP-like"/>
    <property type="match status" value="3"/>
</dbReference>
<dbReference type="EMBL" id="KP742963">
    <property type="protein sequence ID" value="AKD43768.1"/>
    <property type="molecule type" value="Genomic_DNA"/>
</dbReference>
<dbReference type="SMART" id="SM00825">
    <property type="entry name" value="PKS_KS"/>
    <property type="match status" value="3"/>
</dbReference>
<dbReference type="EMBL" id="CP021121">
    <property type="protein sequence ID" value="ARQ70766.1"/>
    <property type="molecule type" value="Genomic_DNA"/>
</dbReference>
<dbReference type="RefSeq" id="WP_086160610.1">
    <property type="nucleotide sequence ID" value="NZ_CP021121.1"/>
</dbReference>
<dbReference type="PROSITE" id="PS00606">
    <property type="entry name" value="KS3_1"/>
    <property type="match status" value="2"/>
</dbReference>
<feature type="domain" description="Carrier" evidence="10">
    <location>
        <begin position="4467"/>
        <end position="4542"/>
    </location>
</feature>
<dbReference type="Proteomes" id="UP000194218">
    <property type="component" value="Chromosome"/>
</dbReference>
<dbReference type="InterPro" id="IPR014030">
    <property type="entry name" value="Ketoacyl_synth_N"/>
</dbReference>
<dbReference type="GO" id="GO:0033068">
    <property type="term" value="P:macrolide biosynthetic process"/>
    <property type="evidence" value="ECO:0007669"/>
    <property type="project" value="UniProtKB-ARBA"/>
</dbReference>
<dbReference type="InterPro" id="IPR057326">
    <property type="entry name" value="KR_dom"/>
</dbReference>
<feature type="domain" description="PKS/mFAS DH" evidence="12">
    <location>
        <begin position="1921"/>
        <end position="2201"/>
    </location>
</feature>
<dbReference type="SUPFAM" id="SSF55048">
    <property type="entry name" value="Probable ACP-binding domain of malonyl-CoA ACP transacylase"/>
    <property type="match status" value="3"/>
</dbReference>
<dbReference type="InterPro" id="IPR036736">
    <property type="entry name" value="ACP-like_sf"/>
</dbReference>
<accession>A0A0U1ZX74</accession>
<dbReference type="CDD" id="cd08956">
    <property type="entry name" value="KR_3_FAS_SDR_x"/>
    <property type="match status" value="2"/>
</dbReference>
<dbReference type="Pfam" id="PF16197">
    <property type="entry name" value="KAsynt_C_assoc"/>
    <property type="match status" value="3"/>
</dbReference>
<dbReference type="GO" id="GO:0004315">
    <property type="term" value="F:3-oxoacyl-[acyl-carrier-protein] synthase activity"/>
    <property type="evidence" value="ECO:0007669"/>
    <property type="project" value="InterPro"/>
</dbReference>
<feature type="domain" description="Ketosynthase family 3 (KS3)" evidence="11">
    <location>
        <begin position="1014"/>
        <end position="1440"/>
    </location>
</feature>
<keyword evidence="2" id="KW-0596">Phosphopantetheine</keyword>
<dbReference type="SMART" id="SM00822">
    <property type="entry name" value="PKS_KR"/>
    <property type="match status" value="2"/>
</dbReference>
<evidence type="ECO:0000313" key="14">
    <source>
        <dbReference type="EMBL" id="ARQ70766.1"/>
    </source>
</evidence>
<dbReference type="CDD" id="cd00833">
    <property type="entry name" value="PKS"/>
    <property type="match status" value="3"/>
</dbReference>
<proteinExistence type="predicted"/>
<dbReference type="SUPFAM" id="SSF53901">
    <property type="entry name" value="Thiolase-like"/>
    <property type="match status" value="3"/>
</dbReference>
<dbReference type="InterPro" id="IPR014031">
    <property type="entry name" value="Ketoacyl_synth_C"/>
</dbReference>
<feature type="domain" description="Carrier" evidence="10">
    <location>
        <begin position="921"/>
        <end position="996"/>
    </location>
</feature>
<dbReference type="InterPro" id="IPR001227">
    <property type="entry name" value="Ac_transferase_dom_sf"/>
</dbReference>
<dbReference type="SUPFAM" id="SSF52151">
    <property type="entry name" value="FabD/lysophospholipase-like"/>
    <property type="match status" value="3"/>
</dbReference>
<evidence type="ECO:0000256" key="5">
    <source>
        <dbReference type="ARBA" id="ARBA00023194"/>
    </source>
</evidence>
<dbReference type="GO" id="GO:0006633">
    <property type="term" value="P:fatty acid biosynthetic process"/>
    <property type="evidence" value="ECO:0007669"/>
    <property type="project" value="InterPro"/>
</dbReference>
<feature type="region of interest" description="Disordered" evidence="9">
    <location>
        <begin position="3655"/>
        <end position="3675"/>
    </location>
</feature>
<dbReference type="InterPro" id="IPR013968">
    <property type="entry name" value="PKS_KR"/>
</dbReference>
<feature type="region of interest" description="Disordered" evidence="9">
    <location>
        <begin position="430"/>
        <end position="451"/>
    </location>
</feature>
<dbReference type="PROSITE" id="PS00012">
    <property type="entry name" value="PHOSPHOPANTETHEINE"/>
    <property type="match status" value="2"/>
</dbReference>
<evidence type="ECO:0000256" key="6">
    <source>
        <dbReference type="ARBA" id="ARBA00023268"/>
    </source>
</evidence>
<keyword evidence="7" id="KW-0012">Acyltransferase</keyword>
<protein>
    <submittedName>
        <fullName evidence="13">HerA1</fullName>
    </submittedName>
</protein>
<dbReference type="InterPro" id="IPR014043">
    <property type="entry name" value="Acyl_transferase_dom"/>
</dbReference>
<dbReference type="InterPro" id="IPR016039">
    <property type="entry name" value="Thiolase-like"/>
</dbReference>
<dbReference type="InterPro" id="IPR016036">
    <property type="entry name" value="Malonyl_transacylase_ACP-bd"/>
</dbReference>
<feature type="region of interest" description="C-terminal hotdog fold" evidence="8">
    <location>
        <begin position="2063"/>
        <end position="2201"/>
    </location>
</feature>
<feature type="active site" description="Proton acceptor; for dehydratase activity" evidence="8">
    <location>
        <position position="3735"/>
    </location>
</feature>
<dbReference type="Pfam" id="PF02801">
    <property type="entry name" value="Ketoacyl-synt_C"/>
    <property type="match status" value="3"/>
</dbReference>
<evidence type="ECO:0000259" key="10">
    <source>
        <dbReference type="PROSITE" id="PS50075"/>
    </source>
</evidence>
<dbReference type="Pfam" id="PF00698">
    <property type="entry name" value="Acyl_transf_1"/>
    <property type="match status" value="3"/>
</dbReference>
<dbReference type="OrthoDB" id="9778690at2"/>
<dbReference type="InterPro" id="IPR020806">
    <property type="entry name" value="PKS_PP-bd"/>
</dbReference>
<reference evidence="13" key="1">
    <citation type="journal article" date="2015" name="ChemBioChem">
        <title>Characterization of Heronamide Biosynthesis Reveals a Tailoring Hydroxylase and Indicates Migrated Double Bonds.</title>
        <authorList>
            <person name="Zhu Y."/>
            <person name="Zhang W."/>
            <person name="Chen Y."/>
            <person name="Yuan C."/>
            <person name="Zhang H."/>
            <person name="Zhang G."/>
            <person name="Ma L."/>
            <person name="Zhang Q."/>
            <person name="Tian X."/>
            <person name="Zhang S."/>
            <person name="Zhang C."/>
        </authorList>
    </citation>
    <scope>NUCLEOTIDE SEQUENCE</scope>
    <source>
        <strain evidence="13">SCSIO 03032</strain>
    </source>
</reference>
<feature type="domain" description="Carrier" evidence="10">
    <location>
        <begin position="2706"/>
        <end position="2781"/>
    </location>
</feature>
<feature type="active site" description="Proton donor; for dehydratase activity" evidence="8">
    <location>
        <position position="2122"/>
    </location>
</feature>
<name>A0A0U1ZX74_9ACTN</name>
<dbReference type="Pfam" id="PF14765">
    <property type="entry name" value="PS-DH"/>
    <property type="match status" value="2"/>
</dbReference>
<dbReference type="InterPro" id="IPR036291">
    <property type="entry name" value="NAD(P)-bd_dom_sf"/>
</dbReference>
<dbReference type="InterPro" id="IPR049552">
    <property type="entry name" value="PKS_DH_N"/>
</dbReference>
<feature type="region of interest" description="Disordered" evidence="9">
    <location>
        <begin position="2404"/>
        <end position="2424"/>
    </location>
</feature>
<dbReference type="Gene3D" id="3.30.70.3290">
    <property type="match status" value="3"/>
</dbReference>
<feature type="region of interest" description="Disordered" evidence="9">
    <location>
        <begin position="1444"/>
        <end position="1467"/>
    </location>
</feature>
<dbReference type="SUPFAM" id="SSF47336">
    <property type="entry name" value="ACP-like"/>
    <property type="match status" value="3"/>
</dbReference>
<feature type="domain" description="PKS/mFAS DH" evidence="12">
    <location>
        <begin position="3703"/>
        <end position="3976"/>
    </location>
</feature>
<evidence type="ECO:0000256" key="1">
    <source>
        <dbReference type="ARBA" id="ARBA00004792"/>
    </source>
</evidence>
<dbReference type="Gene3D" id="3.40.50.720">
    <property type="entry name" value="NAD(P)-binding Rossmann-like Domain"/>
    <property type="match status" value="2"/>
</dbReference>
<dbReference type="GO" id="GO:0004312">
    <property type="term" value="F:fatty acid synthase activity"/>
    <property type="evidence" value="ECO:0007669"/>
    <property type="project" value="TreeGrafter"/>
</dbReference>
<dbReference type="SUPFAM" id="SSF51735">
    <property type="entry name" value="NAD(P)-binding Rossmann-fold domains"/>
    <property type="match status" value="4"/>
</dbReference>
<dbReference type="InterPro" id="IPR050091">
    <property type="entry name" value="PKS_NRPS_Biosynth_Enz"/>
</dbReference>
<dbReference type="PROSITE" id="PS52004">
    <property type="entry name" value="KS3_2"/>
    <property type="match status" value="3"/>
</dbReference>
<evidence type="ECO:0000313" key="13">
    <source>
        <dbReference type="EMBL" id="AKD43768.1"/>
    </source>
</evidence>
<sequence>MTSDLVHGTDAIAITGLSVRLPQAPDAGSFWELLRAGRSAIGEVPPERWRADEVMPDAPERHLAGLRYGGFLDRVEEFDAEFFGISPREAVAIDPQQRLFAELAWEALEDAGIVPETLRDSATGVIVGAIAGDYAALARRGGAITQHSLPGLNRGVIANRVSYALGLRGPSLAVDSAQSSSLVAVHLAVESLRKGETTLALAGGVALNLAPESAEVAGRFGGLSPDGRCFTFDERANGYVRGEGGGVVVLKPLAHAVRDGDTVYGVILGSAVNNDGATEGLTVPSAEAQAAVLRRACEDAGVDPARVGYVELHGTGTPTGDPLEAAGVGAAYGSARPADSPVVVGSAKTNVGHLEGAAGIVGLIKTALSIRHREIPASLNYATPNPRIDPEALNLRVATEPGPWPEGPLLAGVSSFGVGGTNCHVVLGEGPGRDADAADEPAASAPELPLAPWPVSGRTAAALRAQADRLAAWRTPDTDPFDTGWSLATTRTHFEHRAVALGPDHAAQLAALRAGTEVPGLITGVAGDRGKVALVFPGQGSQWEGMARELLRTSPVFRDSIEACGAALAPHLDWDLLDVLTGAPGAPSLDRADVVQPTLFAVMVSLARVWESLGVRPDAVVGHSQGEVAAAHVAGALDLADAARIVALRSRTIMTLAGTGAMASVPLPAASVADRIAPFGDDLSIAAINGPGSTVVSGTPEAIAGLLAGCEADGVRAKAVPAVDFASHSPHVEGIREQLLDQLAGVTPRSCDIAFWSTVTGTAIDTAGLDADYWYTNLREPVLLETTLRAMADAGFGTFVESSPHPVLTLGLRETLPDALITSSLRRDEAPWPLLLASLAQLHVSGVPVEWPAVFPGRTPRRVALPTYAFQRERHWPDAIEEFTAVAPVAARQREAAPTADAADASWRERIAGLPPEEREREALELVRLRTAIVLGHLSADTVDVERAFRELGMDSTMAVQLRQTLNEATGLALPDTLVFDHPSPARLARRLCELALGEAASAPARASAPVAADEPIAIVGMGCRFPGGVATPEELWRLVAEGTDAISPFPDDRGWDLESLYDPEPGVRGKTYTRHGGFLDDAAEFDAEFFGISPREATAMDPQQRVLLQIAWEAFERAGIAPDDLRGSDTGVFVGAMSQEYGPRLHEGDDGLGGYLLTGSIVSVASGRLAYTFGLEGPAVTVDTACSSSLVALHQAAQALRAGECSLALAGGVTVMATPGMFVEFGQQRGLAADGRCKSFAAGADGTIWAEGAGMVLLERLSEAQAKGRTILGVIRGSAINQDGASNGLTAPNGPSQQRVIQAALAGAGLAPDEVDAVEAHGTGTTLGDPIEAQALLATYGQGRPADQPLWLGSLKSNIGHAQAAAGIGGVIKMVQAMRHGTLPKTLHVDAPSPRIDWESGSIQLLTDARPWPETGHPRRAAVSSFGISGTNAHLILEAAPEPEPAPAAEPAGEPEAPEGMPAPWLLSGKSEQALRDQAARLRDHLAAHPELAPADVAHALATTRTHFTHRAALVAHDTDTLTDALTALAQGQPHPALTQGQPHPGATAFLYTGQGAQRPHMGHQLHTTHPVYRDALDAACAALDTHLNTQHPLKTVIFNDDPTLLNQTQYTQAALFATETALHHLITHLGITPDYLTGHSIGELTAAHLAGVLTLDDAARLVAARGTLMQNLPTGGAMVSVRATEEEVLPLLEGHHDKVAIAALNGPDSLVVSGDEETVTAIAATLAERGRRTRRLTVSHAFHSPHMDAMLEDFRAVAETLTYHTPTIPIVSNLTGHIAGEEITTPDYWVRHVREAVRFHDGITTLHTHGVRHWIELGPDSTLTTMARETLDDTTEHTLTSTLHRDRTDNHALHTALATAHTHGTPINWTTLTPTPHITPTTATTPTLPTYAFQSRRYWLDTPKPSVGAGGLGLTSTGHPVLTTLAELPDGGGHLFTGRVSAADPAWTAEHVIFGALIVPGVAFVDLLLHAARHVECDHIDELTHHVFLSVPERGALQLRVLVESADESGRRPVAVYSRPEDAPAENEWTLHATGALAAGRTQAPATDGVLTDEVWPPVASEAIDTEEFYRRITDAGFGYGPLFRGIRAAWQDGSTTWAEVAFPEGADPGAYGIHPGLLDSALQPAALVKAEHAADDSIRVPFSWSGVSLHATGATFLRLRLTWPAPDTVSLLIADRTGAPVMTIGSLAMRAVGSDQLAAARAADAGELYGVDWATVPAPEDAARDAAGQTWAVLAGADSARDERLAAALSASGASVEVRREPAVLPVAAEEETAGADVLVAWLAADEGAAPAAAARDLTHRVLGLVQRVLAAGEAETRLVVLTGGAMAAGPGEAPGDVAAAAVWGLIRSAQSEHPDRFALIDLDGSDASLRALPAALAATAVEPQLAVRDGSFLAPRLARTTAPEDADAERDGAAGPFDPDRTVLITGGTGALGTLLARHLVERHGVRHLLLVSRRGKDAAGTIAEDLAELGAEVTVAACDTADRDALAALLATLPPEHPLGAVVHCAGTLDDGVVTALDTGRLDHVLRPKADAAWHLHELTADADLSAFVLFSSAVGTLGAPGQANYAAANAFLDALAAHRRASGLAATSLAWGLWEGGGMGGTLDEQDRARMGRTGLLPMPADAGLAHFDAALGLDPAVLVPAKLDLAGLRARAAARPVPPVFRGLVRTPPRGAAKAARGGEDSGGLRHSLAGRPEAEQHRIILDFLRGHVATVLGHGSPAAIDPAQSFKELGFDSLSSVELRNTLNKASGMRLPSTLLFDYPTPAVLAGHIRTELVGSGQAGSAAPAKAAAKAAPAPTDAAEPIAIVGMGCRFPGGADTPEELWRLVAEGTDAVGGFPENRGWDVEGLYDPDPDAQGKTYAREGGFLYDADRFDPEFFGITPREALALDPQQRLLLETTWETFESAGIDPAALHGSSTGVFAGVVTQEYVSLTHHGSDRVEGYLLTGTTASVASGRVAYTFGLEGPAVTVDTACSSSLVALHLACQAIRQGECDMALAGGATVMANAGMFLEFSRQRGLAPDGRCKSFANAADGVAWAEGVGMVLLERLSEAQAKGRTILGVIRGSAINQDGASNGLTAPNGPSQQRVIRAALAGAGLRPDEVDAVEGHGTGTRLGDPIEAQALLATYGQDRPADQPLWLGSLKSNIGHAQAAAGIGGVIKMVQAMRHGTLPKTLHVDAPSPHIDWEDGNIQLLTDARPWPETGHPRRAAVSSFGISGTNAHLILEEAPAPAPVAAEPAAEAAPAATVLPWLLSGKSEQALRDQAARLRDHLAAHPELAPADVAHALATTRTHFTHRAALVAHDTDALTDALTALAQGQPHPALTQGQPHPGATAFLYTGQGAQRPHMGHDLYTTHPVYRDALDAACAALDTHLNTQHPLKSVIFNDDPTLLNQTQYTQAALFATETALHHLITHLGITPDYLTGHSIGELTAAHLAGVLTLDDAARLVAARGTLMQNLPTGGAMIAIEAAEDEVVPHLTERATIAAINGPLALVVSGDEAEVTAIAETFAARGRRTRRLTVSHAFHSPHMDAMLEDFRAVAETLTYHTPTIPVVSNLTGRIAGEEITTPDYWVRHVREAVRFHDGITTLHTHGVRHWIELGPDSTLTTMARETLDDTTHHTLTSTLHRDRTDNHALHTALATAHTHGTPINWTTLTPTPTPTTATTPTLPTYAFQRRRYWLDTTRATTGKRDNAPHPLLTAAITLPAGEGAVFTGEVSFRAQPWLHDHIVHGTAVLPGVAFVDLLLHAAGYVGCDRIEELTHHAFLAVPEQGARQLRLTVGAADESARRPFALYSSPEAEGAEEAAEWTRHASGFLTDGAPAPSFDLTSWPPEGAEQVDVKEFYRGFIERGYEYGPLFQGFQAGWRLGDTIWAEIALPDGTDPEKYGIHPALLDSALHPLMLWYAADRVRLPFSWSGAALHAVGPSRLRVRMTRSERDVLSLAVADSTGAPVLSIDGLAMREVAPEQLAAARARQSDALFEMNWVAVPAPTEGGGGLWAGVGVAGLTGALRAAGVEVTDHPTLAAVGATPTNGSGPVRVVLAGTSAPGDGDPVAHAHTTAAELLGLVQDFLSEDALADARLVVLTRGAVATGEGDPVSDPAGGLAWGLLRTAESEHPGRFVVVDLDESAASLAALPTALATGEPQLAIRDGALLAPRLARAALLAPEGEEAAGAGLDPEGTVLITGGTGTLGGLVARHLVERHGVRHLLLVSRRGPKAEGADELADGLRELGAEVTVSACDTADADAVAALLAAVPADHPLTGVFHTAGVLDDAALSSLTPERLAAVLRPKTDAAHHLHRLTRDLDLAAFVLFSSVAGLIGNAGQANYAAANSYLDALAAHRRGQGLPALSLAWGLWAQTSGLTAGLDPVGRARLGRGGITAMPTAQGLGLLDLALGSSRGLLVPARLDLARLGEGEAPVPAVLHGLVRPRARRAAHDGAGEAVTLRQRLAGVEEAEQLDILLSWIRAQVAAILGLGSPDAIDAEGGFLDIGLDSLTSVEFRNNLNQATGLRLPPTTLFDYPTPAQLAAMLRVELAPEEAPAAGLPPALVAELDRLEASLPTVVPDVRTALAARVQAFLHKLDAADPQGSGMRIDAATDDEIFDFIDNELGLS</sequence>
<dbReference type="PROSITE" id="PS52019">
    <property type="entry name" value="PKS_MFAS_DH"/>
    <property type="match status" value="2"/>
</dbReference>
<feature type="compositionally biased region" description="Low complexity" evidence="9">
    <location>
        <begin position="440"/>
        <end position="450"/>
    </location>
</feature>
<feature type="region of interest" description="Disordered" evidence="9">
    <location>
        <begin position="2671"/>
        <end position="2695"/>
    </location>
</feature>
<evidence type="ECO:0000259" key="12">
    <source>
        <dbReference type="PROSITE" id="PS52019"/>
    </source>
</evidence>
<feature type="active site" description="Proton acceptor; for dehydratase activity" evidence="8">
    <location>
        <position position="1953"/>
    </location>
</feature>
<dbReference type="InterPro" id="IPR042104">
    <property type="entry name" value="PKS_dehydratase_sf"/>
</dbReference>
<evidence type="ECO:0000259" key="11">
    <source>
        <dbReference type="PROSITE" id="PS52004"/>
    </source>
</evidence>
<dbReference type="InterPro" id="IPR055123">
    <property type="entry name" value="SpnB-like_Rossmann"/>
</dbReference>
<evidence type="ECO:0000256" key="2">
    <source>
        <dbReference type="ARBA" id="ARBA00022450"/>
    </source>
</evidence>
<comment type="pathway">
    <text evidence="1">Antibiotic biosynthesis.</text>
</comment>
<dbReference type="Pfam" id="PF21089">
    <property type="entry name" value="PKS_DH_N"/>
    <property type="match status" value="2"/>
</dbReference>
<dbReference type="FunFam" id="3.40.366.10:FF:000002">
    <property type="entry name" value="Probable polyketide synthase 2"/>
    <property type="match status" value="3"/>
</dbReference>
<dbReference type="GO" id="GO:0031177">
    <property type="term" value="F:phosphopantetheine binding"/>
    <property type="evidence" value="ECO:0007669"/>
    <property type="project" value="InterPro"/>
</dbReference>
<dbReference type="InterPro" id="IPR049900">
    <property type="entry name" value="PKS_mFAS_DH"/>
</dbReference>
<evidence type="ECO:0000256" key="8">
    <source>
        <dbReference type="PROSITE-ProRule" id="PRU01363"/>
    </source>
</evidence>
<feature type="region of interest" description="C-terminal hotdog fold" evidence="8">
    <location>
        <begin position="3842"/>
        <end position="3976"/>
    </location>
</feature>
<dbReference type="InterPro" id="IPR032821">
    <property type="entry name" value="PKS_assoc"/>
</dbReference>
<dbReference type="Pfam" id="PF00109">
    <property type="entry name" value="ketoacyl-synt"/>
    <property type="match status" value="3"/>
</dbReference>
<feature type="compositionally biased region" description="Low complexity" evidence="9">
    <location>
        <begin position="1450"/>
        <end position="1465"/>
    </location>
</feature>
<dbReference type="InterPro" id="IPR006162">
    <property type="entry name" value="Ppantetheine_attach_site"/>
</dbReference>
<dbReference type="FunFam" id="3.40.47.10:FF:000019">
    <property type="entry name" value="Polyketide synthase type I"/>
    <property type="match status" value="3"/>
</dbReference>
<evidence type="ECO:0000313" key="15">
    <source>
        <dbReference type="Proteomes" id="UP000194218"/>
    </source>
</evidence>
<organism evidence="13">
    <name type="scientific">Streptomyces marincola</name>
    <dbReference type="NCBI Taxonomy" id="2878388"/>
    <lineage>
        <taxon>Bacteria</taxon>
        <taxon>Bacillati</taxon>
        <taxon>Actinomycetota</taxon>
        <taxon>Actinomycetes</taxon>
        <taxon>Kitasatosporales</taxon>
        <taxon>Streptomycetaceae</taxon>
        <taxon>Streptomyces</taxon>
    </lineage>
</organism>
<dbReference type="Pfam" id="PF00550">
    <property type="entry name" value="PP-binding"/>
    <property type="match status" value="3"/>
</dbReference>
<dbReference type="KEGG" id="smao:CAG99_19690"/>
<dbReference type="PROSITE" id="PS50075">
    <property type="entry name" value="CARRIER"/>
    <property type="match status" value="3"/>
</dbReference>
<keyword evidence="6" id="KW-0511">Multifunctional enzyme</keyword>
<keyword evidence="4" id="KW-0808">Transferase</keyword>
<reference evidence="14 15" key="2">
    <citation type="submission" date="2017-05" db="EMBL/GenBank/DDBJ databases">
        <title>Complete genome sequence of Streptomyces sp. SCSIO 03032 revealed the diverse biosynthetic pathways for its bioactive secondary metabolites.</title>
        <authorList>
            <person name="Ma L."/>
            <person name="Zhu Y."/>
            <person name="Zhang W."/>
            <person name="Zhang G."/>
            <person name="Tian X."/>
            <person name="Zhang S."/>
            <person name="Zhang C."/>
        </authorList>
    </citation>
    <scope>NUCLEOTIDE SEQUENCE [LARGE SCALE GENOMIC DNA]</scope>
    <source>
        <strain evidence="14 15">SCSIO 03032</strain>
    </source>
</reference>
<dbReference type="Gene3D" id="3.40.47.10">
    <property type="match status" value="3"/>
</dbReference>
<keyword evidence="3" id="KW-0597">Phosphoprotein</keyword>
<keyword evidence="5" id="KW-0045">Antibiotic biosynthesis</keyword>
<evidence type="ECO:0000256" key="7">
    <source>
        <dbReference type="ARBA" id="ARBA00023315"/>
    </source>
</evidence>
<dbReference type="SMART" id="SM01294">
    <property type="entry name" value="PKS_PP_betabranch"/>
    <property type="match status" value="3"/>
</dbReference>
<dbReference type="SMART" id="SM00826">
    <property type="entry name" value="PKS_DH"/>
    <property type="match status" value="2"/>
</dbReference>
<evidence type="ECO:0000256" key="9">
    <source>
        <dbReference type="SAM" id="MobiDB-lite"/>
    </source>
</evidence>
<dbReference type="Gene3D" id="3.40.366.10">
    <property type="entry name" value="Malonyl-Coenzyme A Acyl Carrier Protein, domain 2"/>
    <property type="match status" value="3"/>
</dbReference>
<dbReference type="InterPro" id="IPR018201">
    <property type="entry name" value="Ketoacyl_synth_AS"/>
</dbReference>
<keyword evidence="15" id="KW-1185">Reference proteome</keyword>
<dbReference type="InterPro" id="IPR016035">
    <property type="entry name" value="Acyl_Trfase/lysoPLipase"/>
</dbReference>
<dbReference type="Gene3D" id="3.10.129.110">
    <property type="entry name" value="Polyketide synthase dehydratase"/>
    <property type="match status" value="2"/>
</dbReference>
<dbReference type="SMART" id="SM00827">
    <property type="entry name" value="PKS_AT"/>
    <property type="match status" value="3"/>
</dbReference>
<evidence type="ECO:0000256" key="3">
    <source>
        <dbReference type="ARBA" id="ARBA00022553"/>
    </source>
</evidence>
<dbReference type="InterPro" id="IPR009081">
    <property type="entry name" value="PP-bd_ACP"/>
</dbReference>
<dbReference type="FunFam" id="1.10.1200.10:FF:000007">
    <property type="entry name" value="Probable polyketide synthase pks17"/>
    <property type="match status" value="3"/>
</dbReference>
<dbReference type="SMART" id="SM00823">
    <property type="entry name" value="PKS_PP"/>
    <property type="match status" value="3"/>
</dbReference>